<name>A0A2N5UAV8_9BASI</name>
<sequence>MRKPFTAAADLYRRLEEESDAVVFQILKFSKQQVLAFVTCPACFGPQSLDTSLYPTTTRDRLVVCLDGNFQHRHHTKASRNHEALRTPAIFLEQSKVDHAVHLI</sequence>
<dbReference type="PANTHER" id="PTHR33096:SF1">
    <property type="entry name" value="CXC1-LIKE CYSTEINE CLUSTER ASSOCIATED WITH KDZ TRANSPOSASES DOMAIN-CONTAINING PROTEIN"/>
    <property type="match status" value="1"/>
</dbReference>
<proteinExistence type="predicted"/>
<gene>
    <name evidence="1" type="ORF">PCASD_15070</name>
</gene>
<evidence type="ECO:0000313" key="1">
    <source>
        <dbReference type="EMBL" id="PLW34848.1"/>
    </source>
</evidence>
<accession>A0A2N5UAV8</accession>
<comment type="caution">
    <text evidence="1">The sequence shown here is derived from an EMBL/GenBank/DDBJ whole genome shotgun (WGS) entry which is preliminary data.</text>
</comment>
<organism evidence="1 2">
    <name type="scientific">Puccinia coronata f. sp. avenae</name>
    <dbReference type="NCBI Taxonomy" id="200324"/>
    <lineage>
        <taxon>Eukaryota</taxon>
        <taxon>Fungi</taxon>
        <taxon>Dikarya</taxon>
        <taxon>Basidiomycota</taxon>
        <taxon>Pucciniomycotina</taxon>
        <taxon>Pucciniomycetes</taxon>
        <taxon>Pucciniales</taxon>
        <taxon>Pucciniaceae</taxon>
        <taxon>Puccinia</taxon>
    </lineage>
</organism>
<dbReference type="EMBL" id="PGCI01000189">
    <property type="protein sequence ID" value="PLW34848.1"/>
    <property type="molecule type" value="Genomic_DNA"/>
</dbReference>
<reference evidence="1 2" key="1">
    <citation type="submission" date="2017-11" db="EMBL/GenBank/DDBJ databases">
        <title>De novo assembly and phasing of dikaryotic genomes from two isolates of Puccinia coronata f. sp. avenae, the causal agent of oat crown rust.</title>
        <authorList>
            <person name="Miller M.E."/>
            <person name="Zhang Y."/>
            <person name="Omidvar V."/>
            <person name="Sperschneider J."/>
            <person name="Schwessinger B."/>
            <person name="Raley C."/>
            <person name="Palmer J.M."/>
            <person name="Garnica D."/>
            <person name="Upadhyaya N."/>
            <person name="Rathjen J."/>
            <person name="Taylor J.M."/>
            <person name="Park R.F."/>
            <person name="Dodds P.N."/>
            <person name="Hirsch C.D."/>
            <person name="Kianian S.F."/>
            <person name="Figueroa M."/>
        </authorList>
    </citation>
    <scope>NUCLEOTIDE SEQUENCE [LARGE SCALE GENOMIC DNA]</scope>
    <source>
        <strain evidence="1">12SD80</strain>
    </source>
</reference>
<evidence type="ECO:0000313" key="2">
    <source>
        <dbReference type="Proteomes" id="UP000235392"/>
    </source>
</evidence>
<evidence type="ECO:0008006" key="3">
    <source>
        <dbReference type="Google" id="ProtNLM"/>
    </source>
</evidence>
<protein>
    <recommendedName>
        <fullName evidence="3">CxC1-like cysteine cluster associated with KDZ transposases domain-containing protein</fullName>
    </recommendedName>
</protein>
<dbReference type="PANTHER" id="PTHR33096">
    <property type="entry name" value="CXC2 DOMAIN-CONTAINING PROTEIN"/>
    <property type="match status" value="1"/>
</dbReference>
<dbReference type="AlphaFoldDB" id="A0A2N5UAV8"/>
<dbReference type="Proteomes" id="UP000235392">
    <property type="component" value="Unassembled WGS sequence"/>
</dbReference>